<dbReference type="SUPFAM" id="SSF53474">
    <property type="entry name" value="alpha/beta-Hydrolases"/>
    <property type="match status" value="1"/>
</dbReference>
<sequence>MSTYMADAAENRYVEGPSARFTYRRMGQRRGVPLVLLHRFRGTIDWWDPAFLDYLAAEHDVIVFDNVGIGYTTGEPRDSLEGFAEGAIEFIEALGLAQADLLGWSLGGIVAQHVALRRPELVRKLIVAGSSPAAWVPGAPPMSEKVLGIMSKPDGGDLDDATYLFYPETDAGRAAAREHFAHVSTRLAAGGPDISEAAAKGLLTAVAKLLERPFDQARAELEAIKHPVLYANGLHDVMLPAHASYVAVQHLDSATLILYSDAGHAFLFQHAETFATEVTNFLAA</sequence>
<proteinExistence type="predicted"/>
<protein>
    <submittedName>
        <fullName evidence="2">Pimeloyl-ACP methyl ester carboxylesterase</fullName>
    </submittedName>
</protein>
<dbReference type="InterPro" id="IPR050471">
    <property type="entry name" value="AB_hydrolase"/>
</dbReference>
<dbReference type="GO" id="GO:0003824">
    <property type="term" value="F:catalytic activity"/>
    <property type="evidence" value="ECO:0007669"/>
    <property type="project" value="UniProtKB-ARBA"/>
</dbReference>
<comment type="caution">
    <text evidence="2">The sequence shown here is derived from an EMBL/GenBank/DDBJ whole genome shotgun (WGS) entry which is preliminary data.</text>
</comment>
<accession>A0A438MM86</accession>
<dbReference type="Pfam" id="PF00561">
    <property type="entry name" value="Abhydrolase_1"/>
    <property type="match status" value="1"/>
</dbReference>
<dbReference type="AlphaFoldDB" id="A0A438MM86"/>
<dbReference type="EMBL" id="SAUN01000001">
    <property type="protein sequence ID" value="RVX46716.1"/>
    <property type="molecule type" value="Genomic_DNA"/>
</dbReference>
<dbReference type="PRINTS" id="PR00111">
    <property type="entry name" value="ABHYDROLASE"/>
</dbReference>
<organism evidence="2 3">
    <name type="scientific">Nonomuraea polychroma</name>
    <dbReference type="NCBI Taxonomy" id="46176"/>
    <lineage>
        <taxon>Bacteria</taxon>
        <taxon>Bacillati</taxon>
        <taxon>Actinomycetota</taxon>
        <taxon>Actinomycetes</taxon>
        <taxon>Streptosporangiales</taxon>
        <taxon>Streptosporangiaceae</taxon>
        <taxon>Nonomuraea</taxon>
    </lineage>
</organism>
<name>A0A438MM86_9ACTN</name>
<dbReference type="Gene3D" id="3.40.50.1820">
    <property type="entry name" value="alpha/beta hydrolase"/>
    <property type="match status" value="1"/>
</dbReference>
<keyword evidence="3" id="KW-1185">Reference proteome</keyword>
<dbReference type="InterPro" id="IPR029058">
    <property type="entry name" value="AB_hydrolase_fold"/>
</dbReference>
<evidence type="ECO:0000313" key="2">
    <source>
        <dbReference type="EMBL" id="RVX46716.1"/>
    </source>
</evidence>
<evidence type="ECO:0000313" key="3">
    <source>
        <dbReference type="Proteomes" id="UP000284824"/>
    </source>
</evidence>
<reference evidence="2 3" key="1">
    <citation type="submission" date="2019-01" db="EMBL/GenBank/DDBJ databases">
        <title>Sequencing the genomes of 1000 actinobacteria strains.</title>
        <authorList>
            <person name="Klenk H.-P."/>
        </authorList>
    </citation>
    <scope>NUCLEOTIDE SEQUENCE [LARGE SCALE GENOMIC DNA]</scope>
    <source>
        <strain evidence="2 3">DSM 43925</strain>
    </source>
</reference>
<dbReference type="RefSeq" id="WP_127939111.1">
    <property type="nucleotide sequence ID" value="NZ_SAUN01000001.1"/>
</dbReference>
<dbReference type="PANTHER" id="PTHR43433">
    <property type="entry name" value="HYDROLASE, ALPHA/BETA FOLD FAMILY PROTEIN"/>
    <property type="match status" value="1"/>
</dbReference>
<evidence type="ECO:0000259" key="1">
    <source>
        <dbReference type="Pfam" id="PF00561"/>
    </source>
</evidence>
<gene>
    <name evidence="2" type="ORF">EDD27_9616</name>
</gene>
<dbReference type="OrthoDB" id="8957634at2"/>
<dbReference type="Proteomes" id="UP000284824">
    <property type="component" value="Unassembled WGS sequence"/>
</dbReference>
<dbReference type="InterPro" id="IPR000073">
    <property type="entry name" value="AB_hydrolase_1"/>
</dbReference>
<dbReference type="PANTHER" id="PTHR43433:SF5">
    <property type="entry name" value="AB HYDROLASE-1 DOMAIN-CONTAINING PROTEIN"/>
    <property type="match status" value="1"/>
</dbReference>
<feature type="domain" description="AB hydrolase-1" evidence="1">
    <location>
        <begin position="33"/>
        <end position="270"/>
    </location>
</feature>